<dbReference type="PIRSF" id="PIRSF003101">
    <property type="entry name" value="FtsA"/>
    <property type="match status" value="1"/>
</dbReference>
<evidence type="ECO:0000256" key="7">
    <source>
        <dbReference type="SAM" id="MobiDB-lite"/>
    </source>
</evidence>
<dbReference type="eggNOG" id="COG0849">
    <property type="taxonomic scope" value="Bacteria"/>
</dbReference>
<organism evidence="9 10">
    <name type="scientific">Saprospira grandis (strain Lewin)</name>
    <dbReference type="NCBI Taxonomy" id="984262"/>
    <lineage>
        <taxon>Bacteria</taxon>
        <taxon>Pseudomonadati</taxon>
        <taxon>Bacteroidota</taxon>
        <taxon>Saprospiria</taxon>
        <taxon>Saprospirales</taxon>
        <taxon>Saprospiraceae</taxon>
        <taxon>Saprospira</taxon>
    </lineage>
</organism>
<dbReference type="Gene3D" id="3.30.420.40">
    <property type="match status" value="2"/>
</dbReference>
<evidence type="ECO:0000256" key="4">
    <source>
        <dbReference type="ARBA" id="ARBA00023306"/>
    </source>
</evidence>
<dbReference type="OrthoDB" id="9768127at2"/>
<gene>
    <name evidence="5 9" type="primary">ftsA</name>
    <name evidence="9" type="ordered locus">SGRA_0887</name>
</gene>
<dbReference type="InterPro" id="IPR050696">
    <property type="entry name" value="FtsA/MreB"/>
</dbReference>
<dbReference type="PANTHER" id="PTHR32432:SF4">
    <property type="entry name" value="CELL DIVISION PROTEIN FTSA"/>
    <property type="match status" value="1"/>
</dbReference>
<dbReference type="KEGG" id="sgn:SGRA_0887"/>
<keyword evidence="2 5" id="KW-0132">Cell division</keyword>
<comment type="subcellular location">
    <subcellularLocation>
        <location evidence="5">Cell inner membrane</location>
        <topology evidence="5">Peripheral membrane protein</topology>
        <orientation evidence="5">Cytoplasmic side</orientation>
    </subcellularLocation>
    <text evidence="5">Localizes to the Z ring in an FtsZ-dependent manner. Targeted to the membrane through a conserved C-terminal amphipathic helix.</text>
</comment>
<feature type="compositionally biased region" description="Basic and acidic residues" evidence="7">
    <location>
        <begin position="411"/>
        <end position="423"/>
    </location>
</feature>
<evidence type="ECO:0000259" key="8">
    <source>
        <dbReference type="SMART" id="SM00842"/>
    </source>
</evidence>
<keyword evidence="5" id="KW-0997">Cell inner membrane</keyword>
<comment type="subunit">
    <text evidence="5">Self-interacts. Interacts with FtsZ.</text>
</comment>
<dbReference type="SUPFAM" id="SSF53067">
    <property type="entry name" value="Actin-like ATPase domain"/>
    <property type="match status" value="2"/>
</dbReference>
<dbReference type="HOGENOM" id="CLU_037850_3_2_10"/>
<name>H6L2G5_SAPGL</name>
<evidence type="ECO:0000256" key="2">
    <source>
        <dbReference type="ARBA" id="ARBA00022618"/>
    </source>
</evidence>
<reference evidence="9 10" key="1">
    <citation type="journal article" date="2012" name="Stand. Genomic Sci.">
        <title>Complete genome sequencing and analysis of Saprospira grandis str. Lewin, a predatory marine bacterium.</title>
        <authorList>
            <person name="Saw J.H."/>
            <person name="Yuryev A."/>
            <person name="Kanbe M."/>
            <person name="Hou S."/>
            <person name="Young A.G."/>
            <person name="Aizawa S."/>
            <person name="Alam M."/>
        </authorList>
    </citation>
    <scope>NUCLEOTIDE SEQUENCE [LARGE SCALE GENOMIC DNA]</scope>
    <source>
        <strain evidence="9 10">Lewin</strain>
    </source>
</reference>
<dbReference type="RefSeq" id="WP_015691274.1">
    <property type="nucleotide sequence ID" value="NC_016940.1"/>
</dbReference>
<dbReference type="AlphaFoldDB" id="H6L2G5"/>
<dbReference type="HAMAP" id="MF_02033">
    <property type="entry name" value="FtsA"/>
    <property type="match status" value="1"/>
</dbReference>
<dbReference type="STRING" id="984262.SGRA_0887"/>
<keyword evidence="1 5" id="KW-1003">Cell membrane</keyword>
<dbReference type="GO" id="GO:0043093">
    <property type="term" value="P:FtsZ-dependent cytokinesis"/>
    <property type="evidence" value="ECO:0007669"/>
    <property type="project" value="UniProtKB-UniRule"/>
</dbReference>
<dbReference type="SMART" id="SM00842">
    <property type="entry name" value="FtsA"/>
    <property type="match status" value="1"/>
</dbReference>
<dbReference type="NCBIfam" id="TIGR01174">
    <property type="entry name" value="ftsA"/>
    <property type="match status" value="1"/>
</dbReference>
<dbReference type="Proteomes" id="UP000007519">
    <property type="component" value="Chromosome"/>
</dbReference>
<comment type="similarity">
    <text evidence="5 6">Belongs to the FtsA/MreB family.</text>
</comment>
<evidence type="ECO:0000256" key="3">
    <source>
        <dbReference type="ARBA" id="ARBA00023136"/>
    </source>
</evidence>
<dbReference type="GO" id="GO:0009898">
    <property type="term" value="C:cytoplasmic side of plasma membrane"/>
    <property type="evidence" value="ECO:0007669"/>
    <property type="project" value="UniProtKB-UniRule"/>
</dbReference>
<evidence type="ECO:0000256" key="1">
    <source>
        <dbReference type="ARBA" id="ARBA00022475"/>
    </source>
</evidence>
<dbReference type="PANTHER" id="PTHR32432">
    <property type="entry name" value="CELL DIVISION PROTEIN FTSA-RELATED"/>
    <property type="match status" value="1"/>
</dbReference>
<sequence length="447" mass="48611">MKQTNEIVVALDIGTTKIVAMAGRKNEHGQLEVLGTGRVESLGVSRGVVSNIEKTVTAICEAIEEAERSSGVEVEVVQVGIAGQHIKSLQHRGMLTRNSLQDEISQGDIDDLIADMHKLALPPGDKIIHVIPQEYTVDNERGIADPIGMAGVRLEANFHIITGQVSAIKNLKKCVEKSALEMENLTLEPIASAAAVLTEEEMEAGVVLIDIGGGTTDLAIFHEGIIRHTAVIPFGGNIVTQDIKEGCGVMSDQAEKLKRRFGCAMAEKITDSRVITIPGLKGRPEKEIMERNLAHIIQARMEEILDSIVWEIDRSGLARKVATAGIVLTGGGSLLKHLKELVEYHTGYTVRLGDPSEHLAHGYEEQMMNPIYATAIGLIINGIDNRKLDTSRELESSYENTATEETADSPSHLEVEQPREKKSSGWSFSGLVKKAKNWLEADPDADL</sequence>
<dbReference type="InterPro" id="IPR003494">
    <property type="entry name" value="SHS2_FtsA"/>
</dbReference>
<protein>
    <recommendedName>
        <fullName evidence="5 6">Cell division protein FtsA</fullName>
    </recommendedName>
</protein>
<feature type="domain" description="SHS2" evidence="8">
    <location>
        <begin position="8"/>
        <end position="196"/>
    </location>
</feature>
<dbReference type="InterPro" id="IPR020823">
    <property type="entry name" value="Cell_div_FtsA"/>
</dbReference>
<evidence type="ECO:0000256" key="5">
    <source>
        <dbReference type="HAMAP-Rule" id="MF_02033"/>
    </source>
</evidence>
<accession>H6L2G5</accession>
<keyword evidence="3 5" id="KW-0472">Membrane</keyword>
<feature type="region of interest" description="Disordered" evidence="7">
    <location>
        <begin position="394"/>
        <end position="426"/>
    </location>
</feature>
<dbReference type="Gene3D" id="3.30.1490.110">
    <property type="match status" value="1"/>
</dbReference>
<keyword evidence="4 5" id="KW-0131">Cell cycle</keyword>
<evidence type="ECO:0000256" key="6">
    <source>
        <dbReference type="PIRNR" id="PIRNR003101"/>
    </source>
</evidence>
<comment type="function">
    <text evidence="5 6">Cell division protein that is involved in the assembly of the Z ring. May serve as a membrane anchor for the Z ring.</text>
</comment>
<evidence type="ECO:0000313" key="10">
    <source>
        <dbReference type="Proteomes" id="UP000007519"/>
    </source>
</evidence>
<keyword evidence="10" id="KW-1185">Reference proteome</keyword>
<dbReference type="CDD" id="cd24048">
    <property type="entry name" value="ASKHA_NBD_FtsA"/>
    <property type="match status" value="1"/>
</dbReference>
<dbReference type="InterPro" id="IPR043129">
    <property type="entry name" value="ATPase_NBD"/>
</dbReference>
<dbReference type="Pfam" id="PF02491">
    <property type="entry name" value="SHS2_FTSA"/>
    <property type="match status" value="1"/>
</dbReference>
<evidence type="ECO:0000313" key="9">
    <source>
        <dbReference type="EMBL" id="AFC23623.1"/>
    </source>
</evidence>
<proteinExistence type="inferred from homology"/>
<dbReference type="Pfam" id="PF14450">
    <property type="entry name" value="FtsA"/>
    <property type="match status" value="2"/>
</dbReference>
<dbReference type="GO" id="GO:0032153">
    <property type="term" value="C:cell division site"/>
    <property type="evidence" value="ECO:0007669"/>
    <property type="project" value="UniProtKB-UniRule"/>
</dbReference>
<dbReference type="EMBL" id="CP002831">
    <property type="protein sequence ID" value="AFC23623.1"/>
    <property type="molecule type" value="Genomic_DNA"/>
</dbReference>